<dbReference type="AlphaFoldDB" id="A0A9X4RD22"/>
<dbReference type="FunFam" id="3.40.50.1390:FF:000001">
    <property type="entry name" value="DNA recombinase"/>
    <property type="match status" value="1"/>
</dbReference>
<evidence type="ECO:0000259" key="8">
    <source>
        <dbReference type="PROSITE" id="PS51736"/>
    </source>
</evidence>
<evidence type="ECO:0000256" key="4">
    <source>
        <dbReference type="ARBA" id="ARBA00023172"/>
    </source>
</evidence>
<dbReference type="SUPFAM" id="SSF53041">
    <property type="entry name" value="Resolvase-like"/>
    <property type="match status" value="1"/>
</dbReference>
<dbReference type="SUPFAM" id="SSF46689">
    <property type="entry name" value="Homeodomain-like"/>
    <property type="match status" value="1"/>
</dbReference>
<dbReference type="Gene3D" id="1.10.10.60">
    <property type="entry name" value="Homeodomain-like"/>
    <property type="match status" value="1"/>
</dbReference>
<evidence type="ECO:0000256" key="6">
    <source>
        <dbReference type="PROSITE-ProRule" id="PRU10137"/>
    </source>
</evidence>
<proteinExistence type="inferred from homology"/>
<dbReference type="Pfam" id="PF00239">
    <property type="entry name" value="Resolvase"/>
    <property type="match status" value="1"/>
</dbReference>
<comment type="similarity">
    <text evidence="1">Belongs to the site-specific recombinase resolvase family.</text>
</comment>
<dbReference type="EMBL" id="JANRHA010000002">
    <property type="protein sequence ID" value="MDG3013672.1"/>
    <property type="molecule type" value="Genomic_DNA"/>
</dbReference>
<dbReference type="Proteomes" id="UP001152755">
    <property type="component" value="Unassembled WGS sequence"/>
</dbReference>
<dbReference type="InterPro" id="IPR006120">
    <property type="entry name" value="Resolvase_HTH_dom"/>
</dbReference>
<accession>A0A9X4RD22</accession>
<keyword evidence="2" id="KW-0229">DNA integration</keyword>
<feature type="domain" description="Resolvase/invertase-type recombinase catalytic" evidence="8">
    <location>
        <begin position="90"/>
        <end position="225"/>
    </location>
</feature>
<dbReference type="PROSITE" id="PS00397">
    <property type="entry name" value="RECOMBINASES_1"/>
    <property type="match status" value="1"/>
</dbReference>
<feature type="region of interest" description="Disordered" evidence="7">
    <location>
        <begin position="276"/>
        <end position="313"/>
    </location>
</feature>
<dbReference type="PANTHER" id="PTHR30461">
    <property type="entry name" value="DNA-INVERTASE FROM LAMBDOID PROPHAGE"/>
    <property type="match status" value="1"/>
</dbReference>
<evidence type="ECO:0000256" key="1">
    <source>
        <dbReference type="ARBA" id="ARBA00009913"/>
    </source>
</evidence>
<feature type="active site" description="O-(5'-phospho-DNA)-serine intermediate" evidence="5 6">
    <location>
        <position position="98"/>
    </location>
</feature>
<dbReference type="SMART" id="SM00857">
    <property type="entry name" value="Resolvase"/>
    <property type="match status" value="1"/>
</dbReference>
<dbReference type="PROSITE" id="PS51736">
    <property type="entry name" value="RECOMBINASES_3"/>
    <property type="match status" value="1"/>
</dbReference>
<evidence type="ECO:0000256" key="7">
    <source>
        <dbReference type="SAM" id="MobiDB-lite"/>
    </source>
</evidence>
<gene>
    <name evidence="9" type="ORF">NVS88_03765</name>
</gene>
<sequence>MTPLHGAEIGMSITRCRPPSSFVAELCPASVATTSQALVSAFDCRRSTLVDKPSIVDGSTSSTFPQVRPVDNSRRESTSDNRDWRYCRRMLLGYARVSSADQNPDHQVDALRRAGVAAENIHVDHASGAKASRPKLDLVLKLLRDGDELAITRLDRLGRSVLHLIGLGAELREKGVGLKVLEQGIDTATAEGRAMFGMLSVLAELQRELIVANTRDGLAAARARGRKGGRPPKLTTEQVEHAQRLYDEGKHTVAQIAELLGVRRTTLYGHLNKAAAASAGPDTPLPAAGAGEVEHSAPPRRTPRACPSCGHEPTTRAEAAHQRADLAVTWLYRDPDVPGNVVARNHCRSCQPEDPAVDIACTVCGDGPILTGELAGGDDSNEGLPRPVQRWLTDAGWRTNPTLLCPDHT</sequence>
<dbReference type="PANTHER" id="PTHR30461:SF2">
    <property type="entry name" value="SERINE RECOMBINASE PINE-RELATED"/>
    <property type="match status" value="1"/>
</dbReference>
<keyword evidence="4" id="KW-0233">DNA recombination</keyword>
<dbReference type="GO" id="GO:0000150">
    <property type="term" value="F:DNA strand exchange activity"/>
    <property type="evidence" value="ECO:0007669"/>
    <property type="project" value="InterPro"/>
</dbReference>
<dbReference type="GO" id="GO:0015074">
    <property type="term" value="P:DNA integration"/>
    <property type="evidence" value="ECO:0007669"/>
    <property type="project" value="UniProtKB-KW"/>
</dbReference>
<protein>
    <submittedName>
        <fullName evidence="9">Recombinase family protein</fullName>
    </submittedName>
</protein>
<comment type="caution">
    <text evidence="9">The sequence shown here is derived from an EMBL/GenBank/DDBJ whole genome shotgun (WGS) entry which is preliminary data.</text>
</comment>
<dbReference type="InterPro" id="IPR009057">
    <property type="entry name" value="Homeodomain-like_sf"/>
</dbReference>
<evidence type="ECO:0000313" key="9">
    <source>
        <dbReference type="EMBL" id="MDG3013672.1"/>
    </source>
</evidence>
<evidence type="ECO:0000256" key="2">
    <source>
        <dbReference type="ARBA" id="ARBA00022908"/>
    </source>
</evidence>
<organism evidence="9 10">
    <name type="scientific">Speluncibacter jeojiensis</name>
    <dbReference type="NCBI Taxonomy" id="2710754"/>
    <lineage>
        <taxon>Bacteria</taxon>
        <taxon>Bacillati</taxon>
        <taxon>Actinomycetota</taxon>
        <taxon>Actinomycetes</taxon>
        <taxon>Mycobacteriales</taxon>
        <taxon>Speluncibacteraceae</taxon>
        <taxon>Speluncibacter</taxon>
    </lineage>
</organism>
<dbReference type="InterPro" id="IPR036162">
    <property type="entry name" value="Resolvase-like_N_sf"/>
</dbReference>
<keyword evidence="3" id="KW-0238">DNA-binding</keyword>
<dbReference type="RefSeq" id="WP_332519219.1">
    <property type="nucleotide sequence ID" value="NZ_JANRHA010000002.1"/>
</dbReference>
<dbReference type="InterPro" id="IPR050639">
    <property type="entry name" value="SSR_resolvase"/>
</dbReference>
<dbReference type="InterPro" id="IPR006118">
    <property type="entry name" value="Recombinase_CS"/>
</dbReference>
<keyword evidence="10" id="KW-1185">Reference proteome</keyword>
<dbReference type="Gene3D" id="3.40.50.1390">
    <property type="entry name" value="Resolvase, N-terminal catalytic domain"/>
    <property type="match status" value="1"/>
</dbReference>
<dbReference type="GO" id="GO:0003677">
    <property type="term" value="F:DNA binding"/>
    <property type="evidence" value="ECO:0007669"/>
    <property type="project" value="UniProtKB-KW"/>
</dbReference>
<reference evidence="9" key="1">
    <citation type="submission" date="2022-08" db="EMBL/GenBank/DDBJ databases">
        <title>Genome analysis of Corynebacteriales strain.</title>
        <authorList>
            <person name="Lee S.D."/>
        </authorList>
    </citation>
    <scope>NUCLEOTIDE SEQUENCE</scope>
    <source>
        <strain evidence="9">D3-21</strain>
    </source>
</reference>
<dbReference type="Pfam" id="PF02796">
    <property type="entry name" value="HTH_7"/>
    <property type="match status" value="1"/>
</dbReference>
<evidence type="ECO:0000256" key="3">
    <source>
        <dbReference type="ARBA" id="ARBA00023125"/>
    </source>
</evidence>
<evidence type="ECO:0000313" key="10">
    <source>
        <dbReference type="Proteomes" id="UP001152755"/>
    </source>
</evidence>
<dbReference type="CDD" id="cd03768">
    <property type="entry name" value="SR_ResInv"/>
    <property type="match status" value="1"/>
</dbReference>
<evidence type="ECO:0000256" key="5">
    <source>
        <dbReference type="PIRSR" id="PIRSR606118-50"/>
    </source>
</evidence>
<feature type="region of interest" description="Disordered" evidence="7">
    <location>
        <begin position="55"/>
        <end position="79"/>
    </location>
</feature>
<dbReference type="InterPro" id="IPR006119">
    <property type="entry name" value="Resolv_N"/>
</dbReference>
<name>A0A9X4RD22_9ACTN</name>
<dbReference type="CDD" id="cd00569">
    <property type="entry name" value="HTH_Hin_like"/>
    <property type="match status" value="1"/>
</dbReference>